<proteinExistence type="predicted"/>
<comment type="caution">
    <text evidence="2">The sequence shown here is derived from an EMBL/GenBank/DDBJ whole genome shotgun (WGS) entry which is preliminary data.</text>
</comment>
<dbReference type="EMBL" id="BAAAND010000001">
    <property type="protein sequence ID" value="GAA1569117.1"/>
    <property type="molecule type" value="Genomic_DNA"/>
</dbReference>
<reference evidence="3" key="1">
    <citation type="journal article" date="2019" name="Int. J. Syst. Evol. Microbiol.">
        <title>The Global Catalogue of Microorganisms (GCM) 10K type strain sequencing project: providing services to taxonomists for standard genome sequencing and annotation.</title>
        <authorList>
            <consortium name="The Broad Institute Genomics Platform"/>
            <consortium name="The Broad Institute Genome Sequencing Center for Infectious Disease"/>
            <person name="Wu L."/>
            <person name="Ma J."/>
        </authorList>
    </citation>
    <scope>NUCLEOTIDE SEQUENCE [LARGE SCALE GENOMIC DNA]</scope>
    <source>
        <strain evidence="3">JCM 14304</strain>
    </source>
</reference>
<evidence type="ECO:0000313" key="2">
    <source>
        <dbReference type="EMBL" id="GAA1569117.1"/>
    </source>
</evidence>
<dbReference type="Proteomes" id="UP001500190">
    <property type="component" value="Unassembled WGS sequence"/>
</dbReference>
<gene>
    <name evidence="2" type="ORF">GCM10009742_09070</name>
</gene>
<evidence type="ECO:0000256" key="1">
    <source>
        <dbReference type="SAM" id="MobiDB-lite"/>
    </source>
</evidence>
<accession>A0ABP4NYE9</accession>
<name>A0ABP4NYE9_9ACTN</name>
<protein>
    <submittedName>
        <fullName evidence="2">Uncharacterized protein</fullName>
    </submittedName>
</protein>
<keyword evidence="3" id="KW-1185">Reference proteome</keyword>
<sequence>MELIAYFWEREDAAAVAERLGGVVRRGRFHGEDDDEDHPWIVVLADPDRPTLDELLAEYDGWLEDDEPGEHGGGVPTAPLPTEPKRFKR</sequence>
<organism evidence="2 3">
    <name type="scientific">Kribbella karoonensis</name>
    <dbReference type="NCBI Taxonomy" id="324851"/>
    <lineage>
        <taxon>Bacteria</taxon>
        <taxon>Bacillati</taxon>
        <taxon>Actinomycetota</taxon>
        <taxon>Actinomycetes</taxon>
        <taxon>Propionibacteriales</taxon>
        <taxon>Kribbellaceae</taxon>
        <taxon>Kribbella</taxon>
    </lineage>
</organism>
<feature type="region of interest" description="Disordered" evidence="1">
    <location>
        <begin position="63"/>
        <end position="89"/>
    </location>
</feature>
<dbReference type="RefSeq" id="WP_344188079.1">
    <property type="nucleotide sequence ID" value="NZ_BAAAND010000001.1"/>
</dbReference>
<evidence type="ECO:0000313" key="3">
    <source>
        <dbReference type="Proteomes" id="UP001500190"/>
    </source>
</evidence>